<feature type="signal peptide" evidence="1">
    <location>
        <begin position="1"/>
        <end position="25"/>
    </location>
</feature>
<feature type="chain" id="PRO_5046201145" evidence="1">
    <location>
        <begin position="26"/>
        <end position="358"/>
    </location>
</feature>
<sequence length="358" mass="36679">MRHRFGAAVISLVAAVSVGAAPAQAKDDPPAVQVVADGLDGAFGLSFRYGRFYVAEPISGEITAIRRDGRQEVWASGFAGPTGVDRVYGRLLVVTGGPQDGTPVPGAATLFHARRNAPTQTIADLQAYELAANPDGQTQFGPDGAALDALSNPVSVLAGRWRGQPTYVADGGGNDVLQVAADGTVSTFFVPPTVTTGACEGRPNNDEASTGCDSVPTGLAWGPDGNLYVSTLSGEAPGEGLVYVLDPRTAEVVRTVGGLDSPTGVAVGDDGEIYVSQILEGAPAGDPEQPPPPDFDPSTVGQITRIDPDGSLATAQVTQPLGLRVVDGELYSTAWSIAGPGLGQVVRVGEKAFVEVDD</sequence>
<name>A0ABV5LPV3_9ACTN</name>
<dbReference type="Proteomes" id="UP001589748">
    <property type="component" value="Unassembled WGS sequence"/>
</dbReference>
<dbReference type="NCBIfam" id="NF033206">
    <property type="entry name" value="ScyE_fam"/>
    <property type="match status" value="1"/>
</dbReference>
<dbReference type="EMBL" id="JBHMDM010000002">
    <property type="protein sequence ID" value="MFB9376115.1"/>
    <property type="molecule type" value="Genomic_DNA"/>
</dbReference>
<reference evidence="2 3" key="1">
    <citation type="submission" date="2024-09" db="EMBL/GenBank/DDBJ databases">
        <authorList>
            <person name="Sun Q."/>
            <person name="Mori K."/>
        </authorList>
    </citation>
    <scope>NUCLEOTIDE SEQUENCE [LARGE SCALE GENOMIC DNA]</scope>
    <source>
        <strain evidence="2 3">TISTR 1856</strain>
    </source>
</reference>
<dbReference type="SUPFAM" id="SSF101898">
    <property type="entry name" value="NHL repeat"/>
    <property type="match status" value="1"/>
</dbReference>
<accession>A0ABV5LPV3</accession>
<organism evidence="2 3">
    <name type="scientific">Kineococcus gynurae</name>
    <dbReference type="NCBI Taxonomy" id="452979"/>
    <lineage>
        <taxon>Bacteria</taxon>
        <taxon>Bacillati</taxon>
        <taxon>Actinomycetota</taxon>
        <taxon>Actinomycetes</taxon>
        <taxon>Kineosporiales</taxon>
        <taxon>Kineosporiaceae</taxon>
        <taxon>Kineococcus</taxon>
    </lineage>
</organism>
<dbReference type="Gene3D" id="2.120.10.30">
    <property type="entry name" value="TolB, C-terminal domain"/>
    <property type="match status" value="1"/>
</dbReference>
<comment type="caution">
    <text evidence="2">The sequence shown here is derived from an EMBL/GenBank/DDBJ whole genome shotgun (WGS) entry which is preliminary data.</text>
</comment>
<keyword evidence="1" id="KW-0732">Signal</keyword>
<dbReference type="InterPro" id="IPR011042">
    <property type="entry name" value="6-blade_b-propeller_TolB-like"/>
</dbReference>
<keyword evidence="3" id="KW-1185">Reference proteome</keyword>
<evidence type="ECO:0000313" key="3">
    <source>
        <dbReference type="Proteomes" id="UP001589748"/>
    </source>
</evidence>
<dbReference type="SUPFAM" id="SSF63829">
    <property type="entry name" value="Calcium-dependent phosphotriesterase"/>
    <property type="match status" value="1"/>
</dbReference>
<gene>
    <name evidence="2" type="ORF">ACFFVI_03950</name>
</gene>
<proteinExistence type="predicted"/>
<dbReference type="InterPro" id="IPR048031">
    <property type="entry name" value="ScyD/ScyE-like"/>
</dbReference>
<evidence type="ECO:0000313" key="2">
    <source>
        <dbReference type="EMBL" id="MFB9376115.1"/>
    </source>
</evidence>
<protein>
    <submittedName>
        <fullName evidence="2">ScyD/ScyE family protein</fullName>
    </submittedName>
</protein>
<dbReference type="RefSeq" id="WP_380134584.1">
    <property type="nucleotide sequence ID" value="NZ_JBHLUI010000002.1"/>
</dbReference>
<evidence type="ECO:0000256" key="1">
    <source>
        <dbReference type="SAM" id="SignalP"/>
    </source>
</evidence>